<dbReference type="AlphaFoldDB" id="A0A8C4QVC1"/>
<feature type="compositionally biased region" description="Acidic residues" evidence="1">
    <location>
        <begin position="116"/>
        <end position="126"/>
    </location>
</feature>
<reference evidence="2" key="2">
    <citation type="submission" date="2025-09" db="UniProtKB">
        <authorList>
            <consortium name="Ensembl"/>
        </authorList>
    </citation>
    <scope>IDENTIFICATION</scope>
</reference>
<reference evidence="2" key="1">
    <citation type="submission" date="2025-08" db="UniProtKB">
        <authorList>
            <consortium name="Ensembl"/>
        </authorList>
    </citation>
    <scope>IDENTIFICATION</scope>
</reference>
<evidence type="ECO:0000256" key="1">
    <source>
        <dbReference type="SAM" id="MobiDB-lite"/>
    </source>
</evidence>
<proteinExistence type="predicted"/>
<dbReference type="Proteomes" id="UP000694388">
    <property type="component" value="Unplaced"/>
</dbReference>
<dbReference type="GeneTree" id="ENSGT00940000168409"/>
<feature type="compositionally biased region" description="Basic and acidic residues" evidence="1">
    <location>
        <begin position="162"/>
        <end position="180"/>
    </location>
</feature>
<dbReference type="Ensembl" id="ENSEBUT00000021713.1">
    <property type="protein sequence ID" value="ENSEBUP00000021136.1"/>
    <property type="gene ID" value="ENSEBUG00000013064.1"/>
</dbReference>
<feature type="region of interest" description="Disordered" evidence="1">
    <location>
        <begin position="116"/>
        <end position="197"/>
    </location>
</feature>
<keyword evidence="3" id="KW-1185">Reference proteome</keyword>
<evidence type="ECO:0000313" key="3">
    <source>
        <dbReference type="Proteomes" id="UP000694388"/>
    </source>
</evidence>
<name>A0A8C4QVC1_EPTBU</name>
<evidence type="ECO:0000313" key="2">
    <source>
        <dbReference type="Ensembl" id="ENSEBUP00000021136.1"/>
    </source>
</evidence>
<sequence>MDSRRARRGLGVVPAWLEIQGLSEDSLRATVTGLGIEILGGLCARAEPATVRVRFRYLSARRFTYTMYAELCRYMESCRAWRGSEWAVVPGHDMDAEGTGRPAAMLRMKEEDEDSVCDEDPEEDGWDGQTDTQHISPMMPPQRKSDFGRHQTPGAHRMRRCRCNETENERERRLTREREYQRKRRKYETQEQRAQRLTRDRDYHRLRRQGETQEERVGRLIRVRDYQRVRRERETQEERVRRLTRDRDYQRAVRMNERRQYYLNDVRFLMEDGFADHTHRLCMVSLSEYARICLHIYV</sequence>
<protein>
    <submittedName>
        <fullName evidence="2">Uncharacterized protein</fullName>
    </submittedName>
</protein>
<organism evidence="2 3">
    <name type="scientific">Eptatretus burgeri</name>
    <name type="common">Inshore hagfish</name>
    <dbReference type="NCBI Taxonomy" id="7764"/>
    <lineage>
        <taxon>Eukaryota</taxon>
        <taxon>Metazoa</taxon>
        <taxon>Chordata</taxon>
        <taxon>Craniata</taxon>
        <taxon>Vertebrata</taxon>
        <taxon>Cyclostomata</taxon>
        <taxon>Myxini</taxon>
        <taxon>Myxiniformes</taxon>
        <taxon>Myxinidae</taxon>
        <taxon>Eptatretinae</taxon>
        <taxon>Eptatretus</taxon>
    </lineage>
</organism>
<feature type="compositionally biased region" description="Basic and acidic residues" evidence="1">
    <location>
        <begin position="187"/>
        <end position="197"/>
    </location>
</feature>
<accession>A0A8C4QVC1</accession>